<dbReference type="AlphaFoldDB" id="A0A3Q7IUV7"/>
<dbReference type="PANTHER" id="PTHR35289">
    <property type="entry name" value="TRANSMEMBRANE PROTEIN"/>
    <property type="match status" value="1"/>
</dbReference>
<reference evidence="2" key="1">
    <citation type="journal article" date="2012" name="Nature">
        <title>The tomato genome sequence provides insights into fleshy fruit evolution.</title>
        <authorList>
            <consortium name="Tomato Genome Consortium"/>
        </authorList>
    </citation>
    <scope>NUCLEOTIDE SEQUENCE [LARGE SCALE GENOMIC DNA]</scope>
    <source>
        <strain evidence="2">cv. Heinz 1706</strain>
    </source>
</reference>
<dbReference type="Gramene" id="Solyc11g030865.1.1">
    <property type="protein sequence ID" value="Solyc11g030865.1.1"/>
    <property type="gene ID" value="Solyc11g030865.1"/>
</dbReference>
<dbReference type="Proteomes" id="UP000004994">
    <property type="component" value="Chromosome 11"/>
</dbReference>
<accession>A0A3Q7IUV7</accession>
<evidence type="ECO:0000259" key="1">
    <source>
        <dbReference type="Pfam" id="PF26057"/>
    </source>
</evidence>
<evidence type="ECO:0000313" key="3">
    <source>
        <dbReference type="Proteomes" id="UP000004994"/>
    </source>
</evidence>
<dbReference type="PaxDb" id="4081-Solyc11g030870.1.1"/>
<proteinExistence type="predicted"/>
<sequence>MSLLAVAQPSIEATYADFVSTRPLIKALTRSKRRCATGSTPFLPTWGVAMDAKMKTPQRQPTLTDISSIFVDGRSGESIQLDDAYLDASLHTTNIAIRAFFRGSLTYQGSMAKIVYRNEEDVSSVSIEVQSTSIYLYWLSYTYTRNPSVHLLVDVPMNRTEKPGKPTDSSKSDYSGYRVRVEDKGVLSLIATFLGHFALRVMPIQITEDHFWIDVLLESWEKSMEMGTSVDQPEPEPGHVPPAIQWRLLAEYSCTPLIGIMYLAKIEAKDLYDVKVEILNIMEVLDLTRDSLGRAARALENPRTATGENSLDKLNTLLLDLEFRGFTSESFSQLKGKVPLRRGWD</sequence>
<dbReference type="InterPro" id="IPR058331">
    <property type="entry name" value="DUF8018"/>
</dbReference>
<protein>
    <recommendedName>
        <fullName evidence="1">DUF8018 domain-containing protein</fullName>
    </recommendedName>
</protein>
<evidence type="ECO:0000313" key="2">
    <source>
        <dbReference type="EnsemblPlants" id="Solyc11g030865.1.1"/>
    </source>
</evidence>
<keyword evidence="3" id="KW-1185">Reference proteome</keyword>
<organism evidence="2">
    <name type="scientific">Solanum lycopersicum</name>
    <name type="common">Tomato</name>
    <name type="synonym">Lycopersicon esculentum</name>
    <dbReference type="NCBI Taxonomy" id="4081"/>
    <lineage>
        <taxon>Eukaryota</taxon>
        <taxon>Viridiplantae</taxon>
        <taxon>Streptophyta</taxon>
        <taxon>Embryophyta</taxon>
        <taxon>Tracheophyta</taxon>
        <taxon>Spermatophyta</taxon>
        <taxon>Magnoliopsida</taxon>
        <taxon>eudicotyledons</taxon>
        <taxon>Gunneridae</taxon>
        <taxon>Pentapetalae</taxon>
        <taxon>asterids</taxon>
        <taxon>lamiids</taxon>
        <taxon>Solanales</taxon>
        <taxon>Solanaceae</taxon>
        <taxon>Solanoideae</taxon>
        <taxon>Solaneae</taxon>
        <taxon>Solanum</taxon>
        <taxon>Solanum subgen. Lycopersicon</taxon>
    </lineage>
</organism>
<dbReference type="PANTHER" id="PTHR35289:SF1">
    <property type="entry name" value="ATP SYNTHASE 9 MITOCHONDRIAL-RELATED"/>
    <property type="match status" value="1"/>
</dbReference>
<dbReference type="InParanoid" id="A0A3Q7IUV7"/>
<name>A0A3Q7IUV7_SOLLC</name>
<dbReference type="Pfam" id="PF26057">
    <property type="entry name" value="DUF8018"/>
    <property type="match status" value="1"/>
</dbReference>
<reference evidence="2" key="2">
    <citation type="submission" date="2019-01" db="UniProtKB">
        <authorList>
            <consortium name="EnsemblPlants"/>
        </authorList>
    </citation>
    <scope>IDENTIFICATION</scope>
    <source>
        <strain evidence="2">cv. Heinz 1706</strain>
    </source>
</reference>
<feature type="domain" description="DUF8018" evidence="1">
    <location>
        <begin position="234"/>
        <end position="335"/>
    </location>
</feature>
<dbReference type="InterPro" id="IPR052694">
    <property type="entry name" value="Mt_uS3-like"/>
</dbReference>
<dbReference type="EnsemblPlants" id="Solyc11g030865.1.1">
    <property type="protein sequence ID" value="Solyc11g030865.1.1"/>
    <property type="gene ID" value="Solyc11g030865.1"/>
</dbReference>